<feature type="region of interest" description="Disordered" evidence="1">
    <location>
        <begin position="97"/>
        <end position="124"/>
    </location>
</feature>
<organism evidence="2 3">
    <name type="scientific">Nitratireductor aestuarii</name>
    <dbReference type="NCBI Taxonomy" id="1735103"/>
    <lineage>
        <taxon>Bacteria</taxon>
        <taxon>Pseudomonadati</taxon>
        <taxon>Pseudomonadota</taxon>
        <taxon>Alphaproteobacteria</taxon>
        <taxon>Hyphomicrobiales</taxon>
        <taxon>Phyllobacteriaceae</taxon>
        <taxon>Nitratireductor</taxon>
    </lineage>
</organism>
<feature type="compositionally biased region" description="Basic and acidic residues" evidence="1">
    <location>
        <begin position="97"/>
        <end position="113"/>
    </location>
</feature>
<evidence type="ECO:0008006" key="4">
    <source>
        <dbReference type="Google" id="ProtNLM"/>
    </source>
</evidence>
<dbReference type="RefSeq" id="WP_188722764.1">
    <property type="nucleotide sequence ID" value="NZ_BMIF01000018.1"/>
</dbReference>
<evidence type="ECO:0000313" key="3">
    <source>
        <dbReference type="Proteomes" id="UP000636264"/>
    </source>
</evidence>
<sequence length="124" mass="14326">MRFILVLLGLWGVFSYLRGRRQQQKPRALITDGRSKRKPPHIVYEIVEHDGGWAYKVGDVFSETHPTRREAVIAAQNAAEAHEMSGEDSFIEYQDERGRWHEEIESGDDRPEVDVENQTMASSR</sequence>
<evidence type="ECO:0000313" key="2">
    <source>
        <dbReference type="EMBL" id="GGA80675.1"/>
    </source>
</evidence>
<accession>A0A916S390</accession>
<dbReference type="Pfam" id="PF09954">
    <property type="entry name" value="DUF2188"/>
    <property type="match status" value="1"/>
</dbReference>
<dbReference type="Proteomes" id="UP000636264">
    <property type="component" value="Unassembled WGS sequence"/>
</dbReference>
<dbReference type="InterPro" id="IPR018691">
    <property type="entry name" value="DUF2188"/>
</dbReference>
<dbReference type="AlphaFoldDB" id="A0A916S390"/>
<gene>
    <name evidence="2" type="ORF">GCM10011385_38670</name>
</gene>
<reference evidence="2" key="2">
    <citation type="submission" date="2020-09" db="EMBL/GenBank/DDBJ databases">
        <authorList>
            <person name="Sun Q."/>
            <person name="Zhou Y."/>
        </authorList>
    </citation>
    <scope>NUCLEOTIDE SEQUENCE</scope>
    <source>
        <strain evidence="2">CGMCC 1.15320</strain>
    </source>
</reference>
<proteinExistence type="predicted"/>
<evidence type="ECO:0000256" key="1">
    <source>
        <dbReference type="SAM" id="MobiDB-lite"/>
    </source>
</evidence>
<name>A0A916S390_9HYPH</name>
<comment type="caution">
    <text evidence="2">The sequence shown here is derived from an EMBL/GenBank/DDBJ whole genome shotgun (WGS) entry which is preliminary data.</text>
</comment>
<dbReference type="EMBL" id="BMIF01000018">
    <property type="protein sequence ID" value="GGA80675.1"/>
    <property type="molecule type" value="Genomic_DNA"/>
</dbReference>
<keyword evidence="3" id="KW-1185">Reference proteome</keyword>
<reference evidence="2" key="1">
    <citation type="journal article" date="2014" name="Int. J. Syst. Evol. Microbiol.">
        <title>Complete genome sequence of Corynebacterium casei LMG S-19264T (=DSM 44701T), isolated from a smear-ripened cheese.</title>
        <authorList>
            <consortium name="US DOE Joint Genome Institute (JGI-PGF)"/>
            <person name="Walter F."/>
            <person name="Albersmeier A."/>
            <person name="Kalinowski J."/>
            <person name="Ruckert C."/>
        </authorList>
    </citation>
    <scope>NUCLEOTIDE SEQUENCE</scope>
    <source>
        <strain evidence="2">CGMCC 1.15320</strain>
    </source>
</reference>
<protein>
    <recommendedName>
        <fullName evidence="4">DUF2188 domain-containing protein</fullName>
    </recommendedName>
</protein>